<feature type="domain" description="Ubiquitin-like protease family profile" evidence="6">
    <location>
        <begin position="301"/>
        <end position="524"/>
    </location>
</feature>
<evidence type="ECO:0000256" key="1">
    <source>
        <dbReference type="ARBA" id="ARBA00005234"/>
    </source>
</evidence>
<reference evidence="7" key="2">
    <citation type="submission" date="2023-02" db="EMBL/GenBank/DDBJ databases">
        <authorList>
            <person name="Swenson N.G."/>
            <person name="Wegrzyn J.L."/>
            <person name="Mcevoy S.L."/>
        </authorList>
    </citation>
    <scope>NUCLEOTIDE SEQUENCE</scope>
    <source>
        <strain evidence="7">91603</strain>
        <tissue evidence="7">Leaf</tissue>
    </source>
</reference>
<protein>
    <recommendedName>
        <fullName evidence="6">Ubiquitin-like protease family profile domain-containing protein</fullName>
    </recommendedName>
</protein>
<feature type="region of interest" description="Disordered" evidence="5">
    <location>
        <begin position="94"/>
        <end position="179"/>
    </location>
</feature>
<evidence type="ECO:0000313" key="8">
    <source>
        <dbReference type="Proteomes" id="UP001064489"/>
    </source>
</evidence>
<keyword evidence="4" id="KW-0788">Thiol protease</keyword>
<reference evidence="7" key="1">
    <citation type="journal article" date="2022" name="Plant J.">
        <title>Strategies of tolerance reflected in two North American maple genomes.</title>
        <authorList>
            <person name="McEvoy S.L."/>
            <person name="Sezen U.U."/>
            <person name="Trouern-Trend A."/>
            <person name="McMahon S.M."/>
            <person name="Schaberg P.G."/>
            <person name="Yang J."/>
            <person name="Wegrzyn J.L."/>
            <person name="Swenson N.G."/>
        </authorList>
    </citation>
    <scope>NUCLEOTIDE SEQUENCE</scope>
    <source>
        <strain evidence="7">91603</strain>
    </source>
</reference>
<dbReference type="PROSITE" id="PS50600">
    <property type="entry name" value="ULP_PROTEASE"/>
    <property type="match status" value="1"/>
</dbReference>
<dbReference type="InterPro" id="IPR038765">
    <property type="entry name" value="Papain-like_cys_pep_sf"/>
</dbReference>
<dbReference type="GO" id="GO:0005634">
    <property type="term" value="C:nucleus"/>
    <property type="evidence" value="ECO:0007669"/>
    <property type="project" value="TreeGrafter"/>
</dbReference>
<dbReference type="Gene3D" id="3.40.395.10">
    <property type="entry name" value="Adenoviral Proteinase, Chain A"/>
    <property type="match status" value="1"/>
</dbReference>
<evidence type="ECO:0000259" key="6">
    <source>
        <dbReference type="PROSITE" id="PS50600"/>
    </source>
</evidence>
<keyword evidence="8" id="KW-1185">Reference proteome</keyword>
<dbReference type="GO" id="GO:0016926">
    <property type="term" value="P:protein desumoylation"/>
    <property type="evidence" value="ECO:0007669"/>
    <property type="project" value="TreeGrafter"/>
</dbReference>
<feature type="region of interest" description="Disordered" evidence="5">
    <location>
        <begin position="35"/>
        <end position="75"/>
    </location>
</feature>
<dbReference type="InterPro" id="IPR003653">
    <property type="entry name" value="Peptidase_C48_C"/>
</dbReference>
<dbReference type="EMBL" id="JAJSOW010000108">
    <property type="protein sequence ID" value="KAI9154375.1"/>
    <property type="molecule type" value="Genomic_DNA"/>
</dbReference>
<sequence length="559" mass="63795">MFARVKLVPTATERAERYFEGISQGGSLYDADLGDIHVPVSDPERYTTAGTSDIEGPSFEPSDTEGSDSNGRHICLARTRRDRRYTELMDALRELQDEGSTSHARTRGTRFDDPPFDDPPFDDPDGHRDFSLRGRTGSHQGDQQGPGVTPREKVTRGTSGTDTTPMEIEEEPQQVLPDQPVHSQELAIDGDIVPMYSAPLQAIQGDIVRQDIAPLEAIHGDRVPPYSSAIQWITLSWTGLPHPFNVRIGFAGQGWQQRTPYTDPSRSKRPRIRPQPAHVWAPHASIDPDHLAAYQAYKRNSTGELRDVDLLEPVGVPWFQRFQTNIMELEDTHMDAYLHILRKRQRYYSTVYGPRINIQDSQFYSWLLNDWERLMGSGADKPRRSWSMFKHQWSAEDLVVVRGLIPAGTKPWNEVDVVLIPCNLGHTHWALASVDLTTGSIYLMDPFRQEVPFRHRKTQLACLQYFLRSMLHALDFHGRRRRGDMTYTLQNKPFPLNIVSRDRVPQQDRGGNCGAHTLRLIEYLAANRDTFDWSENEMGTIREKMAVEVYCNSKDWSSS</sequence>
<keyword evidence="2" id="KW-0645">Protease</keyword>
<dbReference type="GO" id="GO:0006508">
    <property type="term" value="P:proteolysis"/>
    <property type="evidence" value="ECO:0007669"/>
    <property type="project" value="UniProtKB-KW"/>
</dbReference>
<proteinExistence type="inferred from homology"/>
<organism evidence="7 8">
    <name type="scientific">Acer negundo</name>
    <name type="common">Box elder</name>
    <dbReference type="NCBI Taxonomy" id="4023"/>
    <lineage>
        <taxon>Eukaryota</taxon>
        <taxon>Viridiplantae</taxon>
        <taxon>Streptophyta</taxon>
        <taxon>Embryophyta</taxon>
        <taxon>Tracheophyta</taxon>
        <taxon>Spermatophyta</taxon>
        <taxon>Magnoliopsida</taxon>
        <taxon>eudicotyledons</taxon>
        <taxon>Gunneridae</taxon>
        <taxon>Pentapetalae</taxon>
        <taxon>rosids</taxon>
        <taxon>malvids</taxon>
        <taxon>Sapindales</taxon>
        <taxon>Sapindaceae</taxon>
        <taxon>Hippocastanoideae</taxon>
        <taxon>Acereae</taxon>
        <taxon>Acer</taxon>
    </lineage>
</organism>
<dbReference type="PANTHER" id="PTHR12606:SF1">
    <property type="entry name" value="UBIQUITIN-LIKE-SPECIFIC PROTEASE 1A"/>
    <property type="match status" value="1"/>
</dbReference>
<dbReference type="SUPFAM" id="SSF54001">
    <property type="entry name" value="Cysteine proteinases"/>
    <property type="match status" value="1"/>
</dbReference>
<evidence type="ECO:0000256" key="3">
    <source>
        <dbReference type="ARBA" id="ARBA00022801"/>
    </source>
</evidence>
<gene>
    <name evidence="7" type="ORF">LWI28_025272</name>
</gene>
<comment type="caution">
    <text evidence="7">The sequence shown here is derived from an EMBL/GenBank/DDBJ whole genome shotgun (WGS) entry which is preliminary data.</text>
</comment>
<evidence type="ECO:0000313" key="7">
    <source>
        <dbReference type="EMBL" id="KAI9154375.1"/>
    </source>
</evidence>
<dbReference type="PANTHER" id="PTHR12606">
    <property type="entry name" value="SENTRIN/SUMO-SPECIFIC PROTEASE"/>
    <property type="match status" value="1"/>
</dbReference>
<name>A0AAD5I7Z7_ACENE</name>
<evidence type="ECO:0000256" key="2">
    <source>
        <dbReference type="ARBA" id="ARBA00022670"/>
    </source>
</evidence>
<comment type="similarity">
    <text evidence="1">Belongs to the peptidase C48 family.</text>
</comment>
<keyword evidence="3" id="KW-0378">Hydrolase</keyword>
<evidence type="ECO:0000256" key="5">
    <source>
        <dbReference type="SAM" id="MobiDB-lite"/>
    </source>
</evidence>
<accession>A0AAD5I7Z7</accession>
<feature type="compositionally biased region" description="Acidic residues" evidence="5">
    <location>
        <begin position="114"/>
        <end position="123"/>
    </location>
</feature>
<dbReference type="Pfam" id="PF02902">
    <property type="entry name" value="Peptidase_C48"/>
    <property type="match status" value="1"/>
</dbReference>
<dbReference type="GO" id="GO:0016929">
    <property type="term" value="F:deSUMOylase activity"/>
    <property type="evidence" value="ECO:0007669"/>
    <property type="project" value="TreeGrafter"/>
</dbReference>
<dbReference type="Proteomes" id="UP001064489">
    <property type="component" value="Chromosome 11"/>
</dbReference>
<dbReference type="AlphaFoldDB" id="A0AAD5I7Z7"/>
<evidence type="ECO:0000256" key="4">
    <source>
        <dbReference type="ARBA" id="ARBA00022807"/>
    </source>
</evidence>